<name>A0A1H1HGK7_9ACTN</name>
<dbReference type="AlphaFoldDB" id="A0A1H1HGK7"/>
<proteinExistence type="predicted"/>
<dbReference type="Proteomes" id="UP000217103">
    <property type="component" value="Unassembled WGS sequence"/>
</dbReference>
<dbReference type="EMBL" id="FNKK01000002">
    <property type="protein sequence ID" value="SDR24584.1"/>
    <property type="molecule type" value="Genomic_DNA"/>
</dbReference>
<dbReference type="OrthoDB" id="3527097at2"/>
<dbReference type="STRING" id="35622.SAMN04489764_4418"/>
<keyword evidence="2" id="KW-1185">Reference proteome</keyword>
<accession>A0A1H1HGK7</accession>
<protein>
    <submittedName>
        <fullName evidence="1">Uncharacterized protein</fullName>
    </submittedName>
</protein>
<sequence>MGGAEALHAEIHDVLGKGVTVAFRPTGVHTGQVIRCAEPGMRVLVRAEGWLETTMGPCRTGEADRLDAQNSERSVTPDWPVKPQSIEVRILPPDMVNTGVREFLDDHDRIEDEIVSRTGARWTVSRYDRP</sequence>
<dbReference type="RefSeq" id="WP_093261558.1">
    <property type="nucleotide sequence ID" value="NZ_FNKK01000002.1"/>
</dbReference>
<evidence type="ECO:0000313" key="1">
    <source>
        <dbReference type="EMBL" id="SDR24584.1"/>
    </source>
</evidence>
<evidence type="ECO:0000313" key="2">
    <source>
        <dbReference type="Proteomes" id="UP000217103"/>
    </source>
</evidence>
<reference evidence="1 2" key="1">
    <citation type="submission" date="2016-10" db="EMBL/GenBank/DDBJ databases">
        <authorList>
            <person name="de Groot N.N."/>
        </authorList>
    </citation>
    <scope>NUCLEOTIDE SEQUENCE [LARGE SCALE GENOMIC DNA]</scope>
    <source>
        <strain evidence="1 2">DSM 43794</strain>
    </source>
</reference>
<organism evidence="1 2">
    <name type="scientific">Thermostaphylospora chromogena</name>
    <dbReference type="NCBI Taxonomy" id="35622"/>
    <lineage>
        <taxon>Bacteria</taxon>
        <taxon>Bacillati</taxon>
        <taxon>Actinomycetota</taxon>
        <taxon>Actinomycetes</taxon>
        <taxon>Streptosporangiales</taxon>
        <taxon>Thermomonosporaceae</taxon>
        <taxon>Thermostaphylospora</taxon>
    </lineage>
</organism>
<gene>
    <name evidence="1" type="ORF">SAMN04489764_4418</name>
</gene>